<evidence type="ECO:0000313" key="2">
    <source>
        <dbReference type="Proteomes" id="UP001638806"/>
    </source>
</evidence>
<organism evidence="1 2">
    <name type="scientific">Purpureocillium lilacinum</name>
    <name type="common">Paecilomyces lilacinus</name>
    <dbReference type="NCBI Taxonomy" id="33203"/>
    <lineage>
        <taxon>Eukaryota</taxon>
        <taxon>Fungi</taxon>
        <taxon>Dikarya</taxon>
        <taxon>Ascomycota</taxon>
        <taxon>Pezizomycotina</taxon>
        <taxon>Sordariomycetes</taxon>
        <taxon>Hypocreomycetidae</taxon>
        <taxon>Hypocreales</taxon>
        <taxon>Ophiocordycipitaceae</taxon>
        <taxon>Purpureocillium</taxon>
    </lineage>
</organism>
<sequence length="245" mass="26840">MSEESRRAASEEGRREGDPHQRRIPGSDGVDGRTRVCWRLTCLARLWTAIRRSAAPQAKVTPVLIQLTRRQYPGDFAVASGSSALVGEAVVVPPPFQPICPPHFRLGSASTSRGGPAESGTPKTPPGRPKFRYPPKVITGTSVKTPTEQNVPTAPRREDDVVQRTLDVANALPTPPARPDILITWWYHEQLEPAMLRARRRTCIRDKTDGTGMSGCAKALGLSNINCRSQASRVYRPADGQPYRG</sequence>
<reference evidence="1" key="1">
    <citation type="submission" date="2024-12" db="EMBL/GenBank/DDBJ databases">
        <title>Comparative genomics and development of molecular markers within Purpureocillium lilacinum and among Purpureocillium species.</title>
        <authorList>
            <person name="Yeh Z.-Y."/>
            <person name="Ni N.-T."/>
            <person name="Lo P.-H."/>
            <person name="Mushyakhwo K."/>
            <person name="Lin C.-F."/>
            <person name="Nai Y.-S."/>
        </authorList>
    </citation>
    <scope>NUCLEOTIDE SEQUENCE</scope>
    <source>
        <strain evidence="1">NCHU-NPUST-175</strain>
    </source>
</reference>
<keyword evidence="2" id="KW-1185">Reference proteome</keyword>
<accession>A0ACC4E4Y5</accession>
<evidence type="ECO:0000313" key="1">
    <source>
        <dbReference type="EMBL" id="KAL3963706.1"/>
    </source>
</evidence>
<protein>
    <submittedName>
        <fullName evidence="1">Uncharacterized protein</fullName>
    </submittedName>
</protein>
<dbReference type="Proteomes" id="UP001638806">
    <property type="component" value="Unassembled WGS sequence"/>
</dbReference>
<dbReference type="EMBL" id="JBGNUJ010000002">
    <property type="protein sequence ID" value="KAL3963706.1"/>
    <property type="molecule type" value="Genomic_DNA"/>
</dbReference>
<name>A0ACC4E4Y5_PURLI</name>
<gene>
    <name evidence="1" type="ORF">ACCO45_000710</name>
</gene>
<comment type="caution">
    <text evidence="1">The sequence shown here is derived from an EMBL/GenBank/DDBJ whole genome shotgun (WGS) entry which is preliminary data.</text>
</comment>
<proteinExistence type="predicted"/>